<feature type="domain" description="RRM" evidence="5">
    <location>
        <begin position="84"/>
        <end position="160"/>
    </location>
</feature>
<dbReference type="GO" id="GO:0003723">
    <property type="term" value="F:RNA binding"/>
    <property type="evidence" value="ECO:0007669"/>
    <property type="project" value="UniProtKB-UniRule"/>
</dbReference>
<dbReference type="EMBL" id="UYRU01055165">
    <property type="protein sequence ID" value="VDN12944.1"/>
    <property type="molecule type" value="Genomic_DNA"/>
</dbReference>
<dbReference type="PANTHER" id="PTHR48033">
    <property type="entry name" value="RNA-BINDING (RRM/RBD/RNP MOTIFS) FAMILY PROTEIN"/>
    <property type="match status" value="1"/>
</dbReference>
<dbReference type="GO" id="GO:0010468">
    <property type="term" value="P:regulation of gene expression"/>
    <property type="evidence" value="ECO:0007669"/>
    <property type="project" value="TreeGrafter"/>
</dbReference>
<comment type="subcellular location">
    <subcellularLocation>
        <location evidence="1">Nucleus</location>
    </subcellularLocation>
</comment>
<gene>
    <name evidence="6" type="ORF">DILT_LOCUS8775</name>
</gene>
<dbReference type="GO" id="GO:0005654">
    <property type="term" value="C:nucleoplasm"/>
    <property type="evidence" value="ECO:0007669"/>
    <property type="project" value="TreeGrafter"/>
</dbReference>
<feature type="compositionally biased region" description="Basic and acidic residues" evidence="4">
    <location>
        <begin position="8"/>
        <end position="27"/>
    </location>
</feature>
<sequence length="198" mass="23308">MLAEVAEYEDHYHSEEENDVAHYYHEYDEYEEEREEENYDYDDNNDQEYGEKNDEDYDDEDYNEEEYDHNANDNEHPPMQEDTLQLFVVGVKASITTEMLDAYFAQFGRVLHLHMAKNSSTHMHGGNGYVILRTALDAHTILDRDHQVGGRRIYVQERNASCSSQDGSTRFVIHKGCLPACSYFSIIHRNSRLHYNHI</sequence>
<dbReference type="GO" id="GO:0000785">
    <property type="term" value="C:chromatin"/>
    <property type="evidence" value="ECO:0007669"/>
    <property type="project" value="TreeGrafter"/>
</dbReference>
<dbReference type="PROSITE" id="PS50102">
    <property type="entry name" value="RRM"/>
    <property type="match status" value="1"/>
</dbReference>
<dbReference type="AlphaFoldDB" id="A0A3P7L8Q4"/>
<dbReference type="SUPFAM" id="SSF54928">
    <property type="entry name" value="RNA-binding domain, RBD"/>
    <property type="match status" value="1"/>
</dbReference>
<keyword evidence="3" id="KW-0694">RNA-binding</keyword>
<dbReference type="InterPro" id="IPR000504">
    <property type="entry name" value="RRM_dom"/>
</dbReference>
<evidence type="ECO:0000313" key="7">
    <source>
        <dbReference type="Proteomes" id="UP000281553"/>
    </source>
</evidence>
<keyword evidence="7" id="KW-1185">Reference proteome</keyword>
<evidence type="ECO:0000256" key="1">
    <source>
        <dbReference type="ARBA" id="ARBA00004123"/>
    </source>
</evidence>
<feature type="compositionally biased region" description="Acidic residues" evidence="4">
    <location>
        <begin position="28"/>
        <end position="67"/>
    </location>
</feature>
<evidence type="ECO:0000256" key="4">
    <source>
        <dbReference type="SAM" id="MobiDB-lite"/>
    </source>
</evidence>
<evidence type="ECO:0000256" key="2">
    <source>
        <dbReference type="ARBA" id="ARBA00023242"/>
    </source>
</evidence>
<protein>
    <recommendedName>
        <fullName evidence="5">RRM domain-containing protein</fullName>
    </recommendedName>
</protein>
<dbReference type="CDD" id="cd00590">
    <property type="entry name" value="RRM_SF"/>
    <property type="match status" value="1"/>
</dbReference>
<dbReference type="Pfam" id="PF00076">
    <property type="entry name" value="RRM_1"/>
    <property type="match status" value="1"/>
</dbReference>
<evidence type="ECO:0000256" key="3">
    <source>
        <dbReference type="PROSITE-ProRule" id="PRU00176"/>
    </source>
</evidence>
<dbReference type="OrthoDB" id="10543865at2759"/>
<feature type="region of interest" description="Disordered" evidence="4">
    <location>
        <begin position="1"/>
        <end position="74"/>
    </location>
</feature>
<dbReference type="SMART" id="SM00360">
    <property type="entry name" value="RRM"/>
    <property type="match status" value="1"/>
</dbReference>
<evidence type="ECO:0000259" key="5">
    <source>
        <dbReference type="PROSITE" id="PS50102"/>
    </source>
</evidence>
<dbReference type="Gene3D" id="3.30.70.330">
    <property type="match status" value="1"/>
</dbReference>
<reference evidence="6 7" key="1">
    <citation type="submission" date="2018-11" db="EMBL/GenBank/DDBJ databases">
        <authorList>
            <consortium name="Pathogen Informatics"/>
        </authorList>
    </citation>
    <scope>NUCLEOTIDE SEQUENCE [LARGE SCALE GENOMIC DNA]</scope>
</reference>
<accession>A0A3P7L8Q4</accession>
<dbReference type="InterPro" id="IPR012677">
    <property type="entry name" value="Nucleotide-bd_a/b_plait_sf"/>
</dbReference>
<dbReference type="Proteomes" id="UP000281553">
    <property type="component" value="Unassembled WGS sequence"/>
</dbReference>
<keyword evidence="2" id="KW-0539">Nucleus</keyword>
<name>A0A3P7L8Q4_DIBLA</name>
<dbReference type="InterPro" id="IPR035979">
    <property type="entry name" value="RBD_domain_sf"/>
</dbReference>
<evidence type="ECO:0000313" key="6">
    <source>
        <dbReference type="EMBL" id="VDN12944.1"/>
    </source>
</evidence>
<dbReference type="PANTHER" id="PTHR48033:SF10">
    <property type="entry name" value="RNA-BINDING PROTEIN SQUID"/>
    <property type="match status" value="1"/>
</dbReference>
<organism evidence="6 7">
    <name type="scientific">Dibothriocephalus latus</name>
    <name type="common">Fish tapeworm</name>
    <name type="synonym">Diphyllobothrium latum</name>
    <dbReference type="NCBI Taxonomy" id="60516"/>
    <lineage>
        <taxon>Eukaryota</taxon>
        <taxon>Metazoa</taxon>
        <taxon>Spiralia</taxon>
        <taxon>Lophotrochozoa</taxon>
        <taxon>Platyhelminthes</taxon>
        <taxon>Cestoda</taxon>
        <taxon>Eucestoda</taxon>
        <taxon>Diphyllobothriidea</taxon>
        <taxon>Diphyllobothriidae</taxon>
        <taxon>Dibothriocephalus</taxon>
    </lineage>
</organism>
<proteinExistence type="predicted"/>